<keyword evidence="3" id="KW-1185">Reference proteome</keyword>
<proteinExistence type="predicted"/>
<name>A0ABP0GWJ1_CLALP</name>
<gene>
    <name evidence="2" type="ORF">CVLEPA_LOCUS29285</name>
</gene>
<organism evidence="2 3">
    <name type="scientific">Clavelina lepadiformis</name>
    <name type="common">Light-bulb sea squirt</name>
    <name type="synonym">Ascidia lepadiformis</name>
    <dbReference type="NCBI Taxonomy" id="159417"/>
    <lineage>
        <taxon>Eukaryota</taxon>
        <taxon>Metazoa</taxon>
        <taxon>Chordata</taxon>
        <taxon>Tunicata</taxon>
        <taxon>Ascidiacea</taxon>
        <taxon>Aplousobranchia</taxon>
        <taxon>Clavelinidae</taxon>
        <taxon>Clavelina</taxon>
    </lineage>
</organism>
<comment type="caution">
    <text evidence="2">The sequence shown here is derived from an EMBL/GenBank/DDBJ whole genome shotgun (WGS) entry which is preliminary data.</text>
</comment>
<dbReference type="EMBL" id="CAWYQH010000152">
    <property type="protein sequence ID" value="CAK8696096.1"/>
    <property type="molecule type" value="Genomic_DNA"/>
</dbReference>
<reference evidence="2 3" key="1">
    <citation type="submission" date="2024-02" db="EMBL/GenBank/DDBJ databases">
        <authorList>
            <person name="Daric V."/>
            <person name="Darras S."/>
        </authorList>
    </citation>
    <scope>NUCLEOTIDE SEQUENCE [LARGE SCALE GENOMIC DNA]</scope>
</reference>
<sequence>MAFSSSNQRFYDVEERRSPPPSYESLFPENVQHTYQIPSPVQRQHNRKNAAEENHHQRIFTVHSGRPRLFTQEWVKHILLKQISKHKNHYQRVIKDMNVLQISHVLVTKFFLETIVEKRTILPGTCTHFNKAEHVKINRRNLWDLRVDHYNGFQPFLVRIPCQTSKSRLRRQPRTNCVPTTEFTELKIERERYWDDCYSNTKTFPSEVKKMLPDATGDRVPFSQSLKELRKPAQYHLRRHKEKAVGGKIIYQKQSAFYLHVYHVFCEYDGYDTSFWIVGYENKLYAPYFPTF</sequence>
<evidence type="ECO:0000313" key="3">
    <source>
        <dbReference type="Proteomes" id="UP001642483"/>
    </source>
</evidence>
<feature type="region of interest" description="Disordered" evidence="1">
    <location>
        <begin position="1"/>
        <end position="24"/>
    </location>
</feature>
<dbReference type="Proteomes" id="UP001642483">
    <property type="component" value="Unassembled WGS sequence"/>
</dbReference>
<protein>
    <submittedName>
        <fullName evidence="2">Uncharacterized protein</fullName>
    </submittedName>
</protein>
<evidence type="ECO:0000256" key="1">
    <source>
        <dbReference type="SAM" id="MobiDB-lite"/>
    </source>
</evidence>
<accession>A0ABP0GWJ1</accession>
<evidence type="ECO:0000313" key="2">
    <source>
        <dbReference type="EMBL" id="CAK8696096.1"/>
    </source>
</evidence>